<sequence length="204" mass="21201">MNHYDDLQRFKEKTRTQSLDFKDLSSHAAAREQGDWVILNQLSPGEEKESSLAMGGSVSLPIPQPVPTDMFHWVEAQPAHTPLPSSPVAPAPVMPPPVSVSAPHDPLSVAENTRVAEPAPAMAVPLAPAPAVAPAPAPAVAPAPAPAPAPAVAPAPPVAVRPAVPSVQAAEGYAHLFAAKAVEPVAKNKDQPLKSLLERIATCR</sequence>
<evidence type="ECO:0000313" key="2">
    <source>
        <dbReference type="Proteomes" id="UP000078124"/>
    </source>
</evidence>
<name>A0A8G2A6U2_RAOPL</name>
<accession>A0A8G2A6U2</accession>
<dbReference type="EMBL" id="FLAC01000014">
    <property type="protein sequence ID" value="SBM28682.1"/>
    <property type="molecule type" value="Genomic_DNA"/>
</dbReference>
<proteinExistence type="predicted"/>
<evidence type="ECO:0000313" key="1">
    <source>
        <dbReference type="EMBL" id="SBM28682.1"/>
    </source>
</evidence>
<comment type="caution">
    <text evidence="1">The sequence shown here is derived from an EMBL/GenBank/DDBJ whole genome shotgun (WGS) entry which is preliminary data.</text>
</comment>
<dbReference type="Proteomes" id="UP000078124">
    <property type="component" value="Unassembled WGS sequence"/>
</dbReference>
<organism evidence="1 2">
    <name type="scientific">Raoultella planticola</name>
    <name type="common">Klebsiella planticola</name>
    <dbReference type="NCBI Taxonomy" id="575"/>
    <lineage>
        <taxon>Bacteria</taxon>
        <taxon>Pseudomonadati</taxon>
        <taxon>Pseudomonadota</taxon>
        <taxon>Gammaproteobacteria</taxon>
        <taxon>Enterobacterales</taxon>
        <taxon>Enterobacteriaceae</taxon>
        <taxon>Klebsiella/Raoultella group</taxon>
        <taxon>Raoultella</taxon>
    </lineage>
</organism>
<gene>
    <name evidence="1" type="ORF">SAMEA2273876_03488</name>
</gene>
<reference evidence="1 2" key="1">
    <citation type="submission" date="2016-05" db="EMBL/GenBank/DDBJ databases">
        <authorList>
            <consortium name="Pathogen Informatics"/>
        </authorList>
    </citation>
    <scope>NUCLEOTIDE SEQUENCE [LARGE SCALE GENOMIC DNA]</scope>
    <source>
        <strain evidence="1 2">2880STDY5682802</strain>
    </source>
</reference>
<evidence type="ECO:0008006" key="3">
    <source>
        <dbReference type="Google" id="ProtNLM"/>
    </source>
</evidence>
<dbReference type="AlphaFoldDB" id="A0A8G2A6U2"/>
<dbReference type="RefSeq" id="WP_074182898.1">
    <property type="nucleotide sequence ID" value="NZ_CP172746.1"/>
</dbReference>
<protein>
    <recommendedName>
        <fullName evidence="3">Cellulose biosynthesis protein BcsO</fullName>
    </recommendedName>
</protein>